<name>A0AAE9Z149_9GAMM</name>
<reference evidence="1 2" key="1">
    <citation type="journal article" date="2015" name="Genome Announc.">
        <title>Draft Genome Sequences of Marine Isolates of Thalassomonas viridans and Thalassomonas actiniarum.</title>
        <authorList>
            <person name="Olonade I."/>
            <person name="van Zyl L.J."/>
            <person name="Trindade M."/>
        </authorList>
    </citation>
    <scope>NUCLEOTIDE SEQUENCE [LARGE SCALE GENOMIC DNA]</scope>
    <source>
        <strain evidence="1 2">XOM25</strain>
    </source>
</reference>
<dbReference type="AlphaFoldDB" id="A0AAE9Z149"/>
<protein>
    <submittedName>
        <fullName evidence="1">Uncharacterized protein</fullName>
    </submittedName>
</protein>
<reference evidence="1 2" key="2">
    <citation type="journal article" date="2022" name="Mar. Drugs">
        <title>Bioassay-Guided Fractionation Leads to the Detection of Cholic Acid Generated by the Rare Thalassomonas sp.</title>
        <authorList>
            <person name="Pheiffer F."/>
            <person name="Schneider Y.K."/>
            <person name="Hansen E.H."/>
            <person name="Andersen J.H."/>
            <person name="Isaksson J."/>
            <person name="Busche T."/>
            <person name="R C."/>
            <person name="Kalinowski J."/>
            <person name="Zyl L.V."/>
            <person name="Trindade M."/>
        </authorList>
    </citation>
    <scope>NUCLEOTIDE SEQUENCE [LARGE SCALE GENOMIC DNA]</scope>
    <source>
        <strain evidence="1 2">XOM25</strain>
    </source>
</reference>
<sequence length="159" mass="18417">MTFLDTQNLPVGHHIVTELVDAFKDGELLYLIKTSDVAIFLRKEVWKVGNYLDEDEPGYSLEQFILPLNAIPWLVDVIENRFWKKPGQGGAPVDVLHYGHIFNDEDLEVRFTPNCLKEFESGVTITNYSRPHGRLKFSRFAIPYYTLKEKRLLEAMKSV</sequence>
<proteinExistence type="predicted"/>
<keyword evidence="2" id="KW-1185">Reference proteome</keyword>
<evidence type="ECO:0000313" key="1">
    <source>
        <dbReference type="EMBL" id="WDE03278.1"/>
    </source>
</evidence>
<accession>A0AAE9Z149</accession>
<dbReference type="EMBL" id="CP059733">
    <property type="protein sequence ID" value="WDE03278.1"/>
    <property type="molecule type" value="Genomic_DNA"/>
</dbReference>
<dbReference type="KEGG" id="tvd:SG34_017960"/>
<dbReference type="Proteomes" id="UP000032352">
    <property type="component" value="Chromosome"/>
</dbReference>
<dbReference type="RefSeq" id="WP_044837441.1">
    <property type="nucleotide sequence ID" value="NZ_CP059733.1"/>
</dbReference>
<organism evidence="1 2">
    <name type="scientific">Thalassomonas viridans</name>
    <dbReference type="NCBI Taxonomy" id="137584"/>
    <lineage>
        <taxon>Bacteria</taxon>
        <taxon>Pseudomonadati</taxon>
        <taxon>Pseudomonadota</taxon>
        <taxon>Gammaproteobacteria</taxon>
        <taxon>Alteromonadales</taxon>
        <taxon>Colwelliaceae</taxon>
        <taxon>Thalassomonas</taxon>
    </lineage>
</organism>
<evidence type="ECO:0000313" key="2">
    <source>
        <dbReference type="Proteomes" id="UP000032352"/>
    </source>
</evidence>
<gene>
    <name evidence="1" type="ORF">SG34_017960</name>
</gene>